<evidence type="ECO:0000256" key="1">
    <source>
        <dbReference type="SAM" id="MobiDB-lite"/>
    </source>
</evidence>
<keyword evidence="3" id="KW-1185">Reference proteome</keyword>
<feature type="compositionally biased region" description="Polar residues" evidence="1">
    <location>
        <begin position="17"/>
        <end position="30"/>
    </location>
</feature>
<dbReference type="Proteomes" id="UP000780801">
    <property type="component" value="Unassembled WGS sequence"/>
</dbReference>
<feature type="non-terminal residue" evidence="2">
    <location>
        <position position="93"/>
    </location>
</feature>
<gene>
    <name evidence="2" type="ORF">BGW38_010222</name>
</gene>
<evidence type="ECO:0000313" key="2">
    <source>
        <dbReference type="EMBL" id="KAF9536351.1"/>
    </source>
</evidence>
<sequence length="93" mass="10058">MTKFSSLISKFAHDDQASPSSSTIRIGTGTNEKKPSLKGNNPQESDLKDESSTTDMKPSPNQQVNIASASRGPSNSRVVSADSIKTRLRYKES</sequence>
<dbReference type="EMBL" id="JAABOA010008072">
    <property type="protein sequence ID" value="KAF9536351.1"/>
    <property type="molecule type" value="Genomic_DNA"/>
</dbReference>
<accession>A0A9P6JXJ1</accession>
<evidence type="ECO:0000313" key="3">
    <source>
        <dbReference type="Proteomes" id="UP000780801"/>
    </source>
</evidence>
<feature type="region of interest" description="Disordered" evidence="1">
    <location>
        <begin position="1"/>
        <end position="93"/>
    </location>
</feature>
<proteinExistence type="predicted"/>
<protein>
    <submittedName>
        <fullName evidence="2">Uncharacterized protein</fullName>
    </submittedName>
</protein>
<name>A0A9P6JXJ1_9FUNG</name>
<feature type="compositionally biased region" description="Polar residues" evidence="1">
    <location>
        <begin position="53"/>
        <end position="78"/>
    </location>
</feature>
<reference evidence="2" key="1">
    <citation type="journal article" date="2020" name="Fungal Divers.">
        <title>Resolving the Mortierellaceae phylogeny through synthesis of multi-gene phylogenetics and phylogenomics.</title>
        <authorList>
            <person name="Vandepol N."/>
            <person name="Liber J."/>
            <person name="Desiro A."/>
            <person name="Na H."/>
            <person name="Kennedy M."/>
            <person name="Barry K."/>
            <person name="Grigoriev I.V."/>
            <person name="Miller A.N."/>
            <person name="O'Donnell K."/>
            <person name="Stajich J.E."/>
            <person name="Bonito G."/>
        </authorList>
    </citation>
    <scope>NUCLEOTIDE SEQUENCE</scope>
    <source>
        <strain evidence="2">KOD1015</strain>
    </source>
</reference>
<comment type="caution">
    <text evidence="2">The sequence shown here is derived from an EMBL/GenBank/DDBJ whole genome shotgun (WGS) entry which is preliminary data.</text>
</comment>
<dbReference type="AlphaFoldDB" id="A0A9P6JXJ1"/>
<organism evidence="2 3">
    <name type="scientific">Lunasporangiospora selenospora</name>
    <dbReference type="NCBI Taxonomy" id="979761"/>
    <lineage>
        <taxon>Eukaryota</taxon>
        <taxon>Fungi</taxon>
        <taxon>Fungi incertae sedis</taxon>
        <taxon>Mucoromycota</taxon>
        <taxon>Mortierellomycotina</taxon>
        <taxon>Mortierellomycetes</taxon>
        <taxon>Mortierellales</taxon>
        <taxon>Mortierellaceae</taxon>
        <taxon>Lunasporangiospora</taxon>
    </lineage>
</organism>